<accession>A0A5M6DIL9</accession>
<evidence type="ECO:0000313" key="2">
    <source>
        <dbReference type="EMBL" id="KAA5547323.1"/>
    </source>
</evidence>
<proteinExistence type="predicted"/>
<keyword evidence="1" id="KW-1133">Transmembrane helix</keyword>
<organism evidence="2 3">
    <name type="scientific">Roseiconus nitratireducens</name>
    <dbReference type="NCBI Taxonomy" id="2605748"/>
    <lineage>
        <taxon>Bacteria</taxon>
        <taxon>Pseudomonadati</taxon>
        <taxon>Planctomycetota</taxon>
        <taxon>Planctomycetia</taxon>
        <taxon>Pirellulales</taxon>
        <taxon>Pirellulaceae</taxon>
        <taxon>Roseiconus</taxon>
    </lineage>
</organism>
<feature type="transmembrane region" description="Helical" evidence="1">
    <location>
        <begin position="34"/>
        <end position="62"/>
    </location>
</feature>
<name>A0A5M6DIL9_9BACT</name>
<keyword evidence="1" id="KW-0472">Membrane</keyword>
<evidence type="ECO:0000256" key="1">
    <source>
        <dbReference type="SAM" id="Phobius"/>
    </source>
</evidence>
<dbReference type="InterPro" id="IPR058534">
    <property type="entry name" value="YjdF"/>
</dbReference>
<dbReference type="PIRSF" id="PIRSF020606">
    <property type="entry name" value="UCP020606"/>
    <property type="match status" value="1"/>
</dbReference>
<evidence type="ECO:0000313" key="3">
    <source>
        <dbReference type="Proteomes" id="UP000324479"/>
    </source>
</evidence>
<keyword evidence="3" id="KW-1185">Reference proteome</keyword>
<dbReference type="EMBL" id="VWOX01000001">
    <property type="protein sequence ID" value="KAA5547323.1"/>
    <property type="molecule type" value="Genomic_DNA"/>
</dbReference>
<protein>
    <submittedName>
        <fullName evidence="2">DUF2238 domain-containing protein</fullName>
    </submittedName>
</protein>
<gene>
    <name evidence="2" type="ORF">FYK55_00325</name>
</gene>
<dbReference type="InterPro" id="IPR014509">
    <property type="entry name" value="YjdF-like"/>
</dbReference>
<dbReference type="Proteomes" id="UP000324479">
    <property type="component" value="Unassembled WGS sequence"/>
</dbReference>
<keyword evidence="1" id="KW-0812">Transmembrane</keyword>
<sequence>MRWLLIALTGLSIPLSFIDAPFPDELVLQHIPTLVALVSLAVAMRFGLSPLSFGCLIVFLWLHVLGARWIYSYVPYDRWASALTGSSLSEQFDWDRNHYDRLVHFASGLLGVPPASEVLQRSCGMRPLGGAIVGVACILAVGAMYEILEWQIAVFASPAQAEAYNGQQGDIWDPQKDMALAWFGGMISAGLVFRWSPLGRGQRSAAWRGESSGD</sequence>
<comment type="caution">
    <text evidence="2">The sequence shown here is derived from an EMBL/GenBank/DDBJ whole genome shotgun (WGS) entry which is preliminary data.</text>
</comment>
<dbReference type="Pfam" id="PF09997">
    <property type="entry name" value="DUF2238"/>
    <property type="match status" value="1"/>
</dbReference>
<reference evidence="2 3" key="1">
    <citation type="submission" date="2019-08" db="EMBL/GenBank/DDBJ databases">
        <authorList>
            <person name="Dhanesh K."/>
            <person name="Kumar G."/>
            <person name="Sasikala C."/>
            <person name="Venkata Ramana C."/>
        </authorList>
    </citation>
    <scope>NUCLEOTIDE SEQUENCE [LARGE SCALE GENOMIC DNA]</scope>
    <source>
        <strain evidence="2 3">JC645</strain>
    </source>
</reference>
<feature type="transmembrane region" description="Helical" evidence="1">
    <location>
        <begin position="128"/>
        <end position="148"/>
    </location>
</feature>
<dbReference type="AlphaFoldDB" id="A0A5M6DIL9"/>
<feature type="transmembrane region" description="Helical" evidence="1">
    <location>
        <begin position="179"/>
        <end position="196"/>
    </location>
</feature>